<proteinExistence type="inferred from homology"/>
<feature type="transmembrane region" description="Helical" evidence="5">
    <location>
        <begin position="151"/>
        <end position="173"/>
    </location>
</feature>
<feature type="transmembrane region" description="Helical" evidence="5">
    <location>
        <begin position="74"/>
        <end position="96"/>
    </location>
</feature>
<keyword evidence="7" id="KW-1185">Reference proteome</keyword>
<keyword evidence="2 5" id="KW-0812">Transmembrane</keyword>
<comment type="similarity">
    <text evidence="5">Belongs to the YciB family.</text>
</comment>
<gene>
    <name evidence="5" type="primary">yciB</name>
    <name evidence="6" type="ORF">EMK97_01740</name>
</gene>
<dbReference type="Proteomes" id="UP000290244">
    <property type="component" value="Chromosome"/>
</dbReference>
<comment type="function">
    <text evidence="5">Plays a role in cell envelope biogenesis, maintenance of cell envelope integrity and membrane homeostasis.</text>
</comment>
<keyword evidence="3 5" id="KW-1133">Transmembrane helix</keyword>
<reference evidence="6 7" key="1">
    <citation type="submission" date="2018-12" db="EMBL/GenBank/DDBJ databases">
        <title>Complete genome of Litorilituus sediminis.</title>
        <authorList>
            <person name="Liu A."/>
            <person name="Rong J."/>
        </authorList>
    </citation>
    <scope>NUCLEOTIDE SEQUENCE [LARGE SCALE GENOMIC DNA]</scope>
    <source>
        <strain evidence="6 7">JCM 17549</strain>
    </source>
</reference>
<feature type="transmembrane region" description="Helical" evidence="5">
    <location>
        <begin position="117"/>
        <end position="139"/>
    </location>
</feature>
<evidence type="ECO:0000313" key="7">
    <source>
        <dbReference type="Proteomes" id="UP000290244"/>
    </source>
</evidence>
<dbReference type="InterPro" id="IPR006008">
    <property type="entry name" value="YciB"/>
</dbReference>
<evidence type="ECO:0000256" key="1">
    <source>
        <dbReference type="ARBA" id="ARBA00022475"/>
    </source>
</evidence>
<evidence type="ECO:0000256" key="2">
    <source>
        <dbReference type="ARBA" id="ARBA00022692"/>
    </source>
</evidence>
<dbReference type="OrthoDB" id="9788219at2"/>
<keyword evidence="4 5" id="KW-0472">Membrane</keyword>
<dbReference type="KEGG" id="lsd:EMK97_01740"/>
<dbReference type="PANTHER" id="PTHR36917">
    <property type="entry name" value="INTRACELLULAR SEPTATION PROTEIN A-RELATED"/>
    <property type="match status" value="1"/>
</dbReference>
<dbReference type="PANTHER" id="PTHR36917:SF1">
    <property type="entry name" value="INNER MEMBRANE-SPANNING PROTEIN YCIB"/>
    <property type="match status" value="1"/>
</dbReference>
<feature type="transmembrane region" description="Helical" evidence="5">
    <location>
        <begin position="49"/>
        <end position="68"/>
    </location>
</feature>
<comment type="subcellular location">
    <subcellularLocation>
        <location evidence="5">Cell inner membrane</location>
        <topology evidence="5">Multi-pass membrane protein</topology>
    </subcellularLocation>
</comment>
<dbReference type="NCBIfam" id="NF001324">
    <property type="entry name" value="PRK00259.1-2"/>
    <property type="match status" value="1"/>
</dbReference>
<sequence>MQIFFEYIPLIVFLITYKLADVYWATASLIVTSALQMLYYLVRKEKIPTQHLVVFFVVLIFGGLTIFFKNDAFIKWKVTIINGFFAAGLLVSYYGFKKNLIKKFLSDAMTLPEHIWARLNLAWAGFFLFCGGLNLYVAYNFALETWVNFKVFGLTALTFIFAISSILFVYKYLPQEEDEQASKTKAE</sequence>
<name>A0A4P6P5B1_9GAMM</name>
<accession>A0A4P6P5B1</accession>
<keyword evidence="1 5" id="KW-1003">Cell membrane</keyword>
<feature type="transmembrane region" description="Helical" evidence="5">
    <location>
        <begin position="22"/>
        <end position="42"/>
    </location>
</feature>
<evidence type="ECO:0000256" key="3">
    <source>
        <dbReference type="ARBA" id="ARBA00022989"/>
    </source>
</evidence>
<dbReference type="Pfam" id="PF04279">
    <property type="entry name" value="IspA"/>
    <property type="match status" value="1"/>
</dbReference>
<evidence type="ECO:0000256" key="4">
    <source>
        <dbReference type="ARBA" id="ARBA00023136"/>
    </source>
</evidence>
<dbReference type="NCBIfam" id="TIGR00997">
    <property type="entry name" value="ispZ"/>
    <property type="match status" value="1"/>
</dbReference>
<evidence type="ECO:0000313" key="6">
    <source>
        <dbReference type="EMBL" id="QBG34552.1"/>
    </source>
</evidence>
<evidence type="ECO:0000256" key="5">
    <source>
        <dbReference type="HAMAP-Rule" id="MF_00189"/>
    </source>
</evidence>
<dbReference type="GO" id="GO:0005886">
    <property type="term" value="C:plasma membrane"/>
    <property type="evidence" value="ECO:0007669"/>
    <property type="project" value="UniProtKB-SubCell"/>
</dbReference>
<dbReference type="NCBIfam" id="NF001325">
    <property type="entry name" value="PRK00259.1-3"/>
    <property type="match status" value="1"/>
</dbReference>
<dbReference type="HAMAP" id="MF_00189">
    <property type="entry name" value="YciB"/>
    <property type="match status" value="1"/>
</dbReference>
<protein>
    <recommendedName>
        <fullName evidence="5">Inner membrane-spanning protein YciB</fullName>
    </recommendedName>
</protein>
<organism evidence="6 7">
    <name type="scientific">Litorilituus sediminis</name>
    <dbReference type="NCBI Taxonomy" id="718192"/>
    <lineage>
        <taxon>Bacteria</taxon>
        <taxon>Pseudomonadati</taxon>
        <taxon>Pseudomonadota</taxon>
        <taxon>Gammaproteobacteria</taxon>
        <taxon>Alteromonadales</taxon>
        <taxon>Colwelliaceae</taxon>
        <taxon>Litorilituus</taxon>
    </lineage>
</organism>
<keyword evidence="5" id="KW-0997">Cell inner membrane</keyword>
<dbReference type="RefSeq" id="WP_130598870.1">
    <property type="nucleotide sequence ID" value="NZ_CP034759.1"/>
</dbReference>
<dbReference type="EMBL" id="CP034759">
    <property type="protein sequence ID" value="QBG34552.1"/>
    <property type="molecule type" value="Genomic_DNA"/>
</dbReference>
<dbReference type="AlphaFoldDB" id="A0A4P6P5B1"/>